<dbReference type="RefSeq" id="WP_164472424.1">
    <property type="nucleotide sequence ID" value="NZ_CP033896.1"/>
</dbReference>
<keyword evidence="6" id="KW-0067">ATP-binding</keyword>
<comment type="similarity">
    <text evidence="2">Belongs to the diacylglycerol/lipid kinase family.</text>
</comment>
<sequence>MNMPEYAIGYETIGFVAVVSTPTVGSGVVRHVTEEALARFEELGVDVDSYQGVDLADTQRIVRELVDADYDAIVVVGGDASINAVLQETAESSVPVGMIPAGISNDFARQFRLPTTPAAAADVIYEGFTTTVDLGKLSDAAGNVSYFGTAACTSFDPDNRPRLISRKLRRQLGATLAAFGEFMMLQPKTYRIEFSGLGEVPFIDETAREIRIARDGQYTPLDDGHLVLERAINFAAFGNMRHYAGGLLVCPRADTHDDALDVTIVENANKIGVLQAFLGFRSGSHLDYEFISTYRCKKATVSLVEDHEGTSQPAEVFADGALSLQLPVTIESVPAAARFIVPAP</sequence>
<keyword evidence="7" id="KW-0443">Lipid metabolism</keyword>
<feature type="domain" description="DAGKc" evidence="9">
    <location>
        <begin position="56"/>
        <end position="141"/>
    </location>
</feature>
<dbReference type="Gene3D" id="3.40.50.10330">
    <property type="entry name" value="Probable inorganic polyphosphate/atp-NAD kinase, domain 1"/>
    <property type="match status" value="1"/>
</dbReference>
<dbReference type="SUPFAM" id="SSF111331">
    <property type="entry name" value="NAD kinase/diacylglycerol kinase-like"/>
    <property type="match status" value="1"/>
</dbReference>
<keyword evidence="11" id="KW-1185">Reference proteome</keyword>
<evidence type="ECO:0000313" key="10">
    <source>
        <dbReference type="EMBL" id="AZA14098.1"/>
    </source>
</evidence>
<dbReference type="Pfam" id="PF00781">
    <property type="entry name" value="DAGK_cat"/>
    <property type="match status" value="1"/>
</dbReference>
<dbReference type="InterPro" id="IPR045540">
    <property type="entry name" value="YegS/DAGK_C"/>
</dbReference>
<dbReference type="InterPro" id="IPR001206">
    <property type="entry name" value="Diacylglycerol_kinase_cat_dom"/>
</dbReference>
<evidence type="ECO:0000256" key="1">
    <source>
        <dbReference type="ARBA" id="ARBA00001946"/>
    </source>
</evidence>
<dbReference type="PANTHER" id="PTHR12358">
    <property type="entry name" value="SPHINGOSINE KINASE"/>
    <property type="match status" value="1"/>
</dbReference>
<name>A0A3G6JAX7_9CORY</name>
<keyword evidence="5 10" id="KW-0418">Kinase</keyword>
<gene>
    <name evidence="10" type="primary">dagK4</name>
    <name evidence="10" type="ORF">CCHOA_08545</name>
</gene>
<reference evidence="10 11" key="1">
    <citation type="submission" date="2018-11" db="EMBL/GenBank/DDBJ databases">
        <authorList>
            <person name="Kleinhagauer T."/>
            <person name="Glaeser S.P."/>
            <person name="Spergser J."/>
            <person name="Ruckert C."/>
            <person name="Kaempfer P."/>
            <person name="Busse H.-J."/>
        </authorList>
    </citation>
    <scope>NUCLEOTIDE SEQUENCE [LARGE SCALE GENOMIC DNA]</scope>
    <source>
        <strain evidence="10 11">200CH</strain>
    </source>
</reference>
<evidence type="ECO:0000256" key="3">
    <source>
        <dbReference type="ARBA" id="ARBA00022679"/>
    </source>
</evidence>
<evidence type="ECO:0000256" key="2">
    <source>
        <dbReference type="ARBA" id="ARBA00005983"/>
    </source>
</evidence>
<dbReference type="PROSITE" id="PS50146">
    <property type="entry name" value="DAGK"/>
    <property type="match status" value="1"/>
</dbReference>
<dbReference type="Pfam" id="PF19279">
    <property type="entry name" value="YegS_C"/>
    <property type="match status" value="1"/>
</dbReference>
<dbReference type="GO" id="GO:0004143">
    <property type="term" value="F:ATP-dependent diacylglycerol kinase activity"/>
    <property type="evidence" value="ECO:0007669"/>
    <property type="project" value="UniProtKB-EC"/>
</dbReference>
<keyword evidence="7" id="KW-0594">Phospholipid biosynthesis</keyword>
<evidence type="ECO:0000259" key="9">
    <source>
        <dbReference type="PROSITE" id="PS50146"/>
    </source>
</evidence>
<keyword evidence="8" id="KW-1208">Phospholipid metabolism</keyword>
<evidence type="ECO:0000256" key="7">
    <source>
        <dbReference type="ARBA" id="ARBA00023209"/>
    </source>
</evidence>
<comment type="cofactor">
    <cofactor evidence="1">
        <name>Mg(2+)</name>
        <dbReference type="ChEBI" id="CHEBI:18420"/>
    </cofactor>
</comment>
<dbReference type="InterPro" id="IPR050187">
    <property type="entry name" value="Lipid_Phosphate_FormReg"/>
</dbReference>
<dbReference type="InterPro" id="IPR017438">
    <property type="entry name" value="ATP-NAD_kinase_N"/>
</dbReference>
<evidence type="ECO:0000313" key="11">
    <source>
        <dbReference type="Proteomes" id="UP000269019"/>
    </source>
</evidence>
<proteinExistence type="inferred from homology"/>
<evidence type="ECO:0000256" key="5">
    <source>
        <dbReference type="ARBA" id="ARBA00022777"/>
    </source>
</evidence>
<protein>
    <submittedName>
        <fullName evidence="10">Diacylglycerol kinase</fullName>
        <ecNumber evidence="10">2.7.1.107</ecNumber>
    </submittedName>
</protein>
<keyword evidence="4" id="KW-0547">Nucleotide-binding</keyword>
<keyword evidence="7" id="KW-0444">Lipid biosynthesis</keyword>
<dbReference type="KEGG" id="ccho:CCHOA_08545"/>
<keyword evidence="3 10" id="KW-0808">Transferase</keyword>
<dbReference type="Gene3D" id="2.60.200.40">
    <property type="match status" value="1"/>
</dbReference>
<dbReference type="GO" id="GO:0005524">
    <property type="term" value="F:ATP binding"/>
    <property type="evidence" value="ECO:0007669"/>
    <property type="project" value="UniProtKB-KW"/>
</dbReference>
<dbReference type="GO" id="GO:0008654">
    <property type="term" value="P:phospholipid biosynthetic process"/>
    <property type="evidence" value="ECO:0007669"/>
    <property type="project" value="UniProtKB-KW"/>
</dbReference>
<accession>A0A3G6JAX7</accession>
<evidence type="ECO:0000256" key="4">
    <source>
        <dbReference type="ARBA" id="ARBA00022741"/>
    </source>
</evidence>
<dbReference type="Proteomes" id="UP000269019">
    <property type="component" value="Chromosome"/>
</dbReference>
<evidence type="ECO:0000256" key="6">
    <source>
        <dbReference type="ARBA" id="ARBA00022840"/>
    </source>
</evidence>
<dbReference type="GO" id="GO:0005886">
    <property type="term" value="C:plasma membrane"/>
    <property type="evidence" value="ECO:0007669"/>
    <property type="project" value="TreeGrafter"/>
</dbReference>
<organism evidence="10 11">
    <name type="scientific">Corynebacterium choanae</name>
    <dbReference type="NCBI Taxonomy" id="1862358"/>
    <lineage>
        <taxon>Bacteria</taxon>
        <taxon>Bacillati</taxon>
        <taxon>Actinomycetota</taxon>
        <taxon>Actinomycetes</taxon>
        <taxon>Mycobacteriales</taxon>
        <taxon>Corynebacteriaceae</taxon>
        <taxon>Corynebacterium</taxon>
    </lineage>
</organism>
<dbReference type="PANTHER" id="PTHR12358:SF106">
    <property type="entry name" value="LIPID KINASE YEGS"/>
    <property type="match status" value="1"/>
</dbReference>
<dbReference type="EMBL" id="CP033896">
    <property type="protein sequence ID" value="AZA14098.1"/>
    <property type="molecule type" value="Genomic_DNA"/>
</dbReference>
<dbReference type="AlphaFoldDB" id="A0A3G6JAX7"/>
<evidence type="ECO:0000256" key="8">
    <source>
        <dbReference type="ARBA" id="ARBA00023264"/>
    </source>
</evidence>
<dbReference type="EC" id="2.7.1.107" evidence="10"/>
<dbReference type="InterPro" id="IPR016064">
    <property type="entry name" value="NAD/diacylglycerol_kinase_sf"/>
</dbReference>